<dbReference type="KEGG" id="taz:TREAZ_0603"/>
<evidence type="ECO:0000313" key="1">
    <source>
        <dbReference type="EMBL" id="AEF83000.1"/>
    </source>
</evidence>
<dbReference type="RefSeq" id="WP_015711358.1">
    <property type="nucleotide sequence ID" value="NC_015577.1"/>
</dbReference>
<dbReference type="InParanoid" id="F5YBI2"/>
<name>F5YBI2_LEAAZ</name>
<evidence type="ECO:0000313" key="2">
    <source>
        <dbReference type="Proteomes" id="UP000009222"/>
    </source>
</evidence>
<reference evidence="2" key="1">
    <citation type="submission" date="2009-12" db="EMBL/GenBank/DDBJ databases">
        <title>Complete sequence of Treponema azotonutricium strain ZAS-9.</title>
        <authorList>
            <person name="Tetu S.G."/>
            <person name="Matson E."/>
            <person name="Ren Q."/>
            <person name="Seshadri R."/>
            <person name="Elbourne L."/>
            <person name="Hassan K.A."/>
            <person name="Durkin A."/>
            <person name="Radune D."/>
            <person name="Mohamoud Y."/>
            <person name="Shay R."/>
            <person name="Jin S."/>
            <person name="Zhang X."/>
            <person name="Lucey K."/>
            <person name="Ballor N.R."/>
            <person name="Ottesen E."/>
            <person name="Rosenthal R."/>
            <person name="Allen A."/>
            <person name="Leadbetter J.R."/>
            <person name="Paulsen I.T."/>
        </authorList>
    </citation>
    <scope>NUCLEOTIDE SEQUENCE [LARGE SCALE GENOMIC DNA]</scope>
    <source>
        <strain evidence="2">ATCC BAA-888 / DSM 13862 / ZAS-9</strain>
    </source>
</reference>
<dbReference type="Proteomes" id="UP000009222">
    <property type="component" value="Chromosome"/>
</dbReference>
<accession>F5YBI2</accession>
<reference evidence="1 2" key="2">
    <citation type="journal article" date="2011" name="ISME J.">
        <title>RNA-seq reveals cooperative metabolic interactions between two termite-gut spirochete species in co-culture.</title>
        <authorList>
            <person name="Rosenthal A.Z."/>
            <person name="Matson E.G."/>
            <person name="Eldar A."/>
            <person name="Leadbetter J.R."/>
        </authorList>
    </citation>
    <scope>NUCLEOTIDE SEQUENCE [LARGE SCALE GENOMIC DNA]</scope>
    <source>
        <strain evidence="2">ATCC BAA-888 / DSM 13862 / ZAS-9</strain>
    </source>
</reference>
<dbReference type="EMBL" id="CP001841">
    <property type="protein sequence ID" value="AEF83000.1"/>
    <property type="molecule type" value="Genomic_DNA"/>
</dbReference>
<dbReference type="HOGENOM" id="CLU_2774729_0_0_12"/>
<gene>
    <name evidence="1" type="ordered locus">TREAZ_0603</name>
</gene>
<keyword evidence="2" id="KW-1185">Reference proteome</keyword>
<proteinExistence type="predicted"/>
<organism evidence="1 2">
    <name type="scientific">Leadbettera azotonutricia (strain ATCC BAA-888 / DSM 13862 / ZAS-9)</name>
    <name type="common">Treponema azotonutricium</name>
    <dbReference type="NCBI Taxonomy" id="545695"/>
    <lineage>
        <taxon>Bacteria</taxon>
        <taxon>Pseudomonadati</taxon>
        <taxon>Spirochaetota</taxon>
        <taxon>Spirochaetia</taxon>
        <taxon>Spirochaetales</taxon>
        <taxon>Breznakiellaceae</taxon>
        <taxon>Leadbettera</taxon>
    </lineage>
</organism>
<protein>
    <submittedName>
        <fullName evidence="1">Uncharacterized protein</fullName>
    </submittedName>
</protein>
<sequence>MGRIIKKLLKKSEKGMKYNTLLVLEKGVEALSQFNNFLKVAEGPEDKKKAIIEKTDSLMADIQEFIAAL</sequence>
<dbReference type="AlphaFoldDB" id="F5YBI2"/>